<keyword evidence="3" id="KW-0808">Transferase</keyword>
<dbReference type="Proteomes" id="UP000468901">
    <property type="component" value="Unassembled WGS sequence"/>
</dbReference>
<evidence type="ECO:0000313" key="3">
    <source>
        <dbReference type="EMBL" id="KAB7739610.1"/>
    </source>
</evidence>
<accession>A0A6N6VG05</accession>
<dbReference type="InterPro" id="IPR016181">
    <property type="entry name" value="Acyl_CoA_acyltransferase"/>
</dbReference>
<dbReference type="GO" id="GO:0016740">
    <property type="term" value="F:transferase activity"/>
    <property type="evidence" value="ECO:0007669"/>
    <property type="project" value="UniProtKB-KW"/>
</dbReference>
<dbReference type="AlphaFoldDB" id="A0A6N6VG05"/>
<protein>
    <submittedName>
        <fullName evidence="3">GNAT family N-acetyltransferase</fullName>
    </submittedName>
</protein>
<organism evidence="3 4">
    <name type="scientific">Parvibaculum sedimenti</name>
    <dbReference type="NCBI Taxonomy" id="2608632"/>
    <lineage>
        <taxon>Bacteria</taxon>
        <taxon>Pseudomonadati</taxon>
        <taxon>Pseudomonadota</taxon>
        <taxon>Alphaproteobacteria</taxon>
        <taxon>Hyphomicrobiales</taxon>
        <taxon>Parvibaculaceae</taxon>
        <taxon>Parvibaculum</taxon>
    </lineage>
</organism>
<evidence type="ECO:0000256" key="1">
    <source>
        <dbReference type="SAM" id="MobiDB-lite"/>
    </source>
</evidence>
<reference evidence="3 4" key="1">
    <citation type="submission" date="2019-09" db="EMBL/GenBank/DDBJ databases">
        <title>Parvibaculum sedimenti sp. nov., isolated from sediment.</title>
        <authorList>
            <person name="Wang Y."/>
        </authorList>
    </citation>
    <scope>NUCLEOTIDE SEQUENCE [LARGE SCALE GENOMIC DNA]</scope>
    <source>
        <strain evidence="3 4">HXT-9</strain>
    </source>
</reference>
<evidence type="ECO:0000259" key="2">
    <source>
        <dbReference type="Pfam" id="PF13480"/>
    </source>
</evidence>
<feature type="domain" description="BioF2-like acetyltransferase" evidence="2">
    <location>
        <begin position="213"/>
        <end position="339"/>
    </location>
</feature>
<sequence>MTDLKQPEGQLVWQRRAPAPTATTQRRAAHVAGDDIIVIESADALTPYLDALDELAASATDSNPLFESAALQAGMQYLAPAGAVHLALIWGESSSGGARVLIGAFPYQARRFYLGLPVKVWTIWTHIHSFLATPLVRAGFERAAIRRFFAYADRCGAPLIRFPLFEAGGAFDTALNEVLVEGRLRQVETARHERAFLKSDLDGEAYLAAHMRKKKRKEYNRLWNRLAETGALEFVTHGGGADFSGWLDEFLRLERAGWKGKRGTALAERPEERAFFESLAGRSRAGAKLHCAEIRFDGKPIAMLASFLSGGGAYSFKIAYDEAFAKYSPGALLMMKVIGAFQCDPRIAWVDSCAIPNHPMIDHIWAERRGIREVNIATSHRFSAFLVAYTARAAHIAEYVWAKARAVYYRIRKEVEHDQAH</sequence>
<dbReference type="EMBL" id="WESC01000009">
    <property type="protein sequence ID" value="KAB7739610.1"/>
    <property type="molecule type" value="Genomic_DNA"/>
</dbReference>
<feature type="region of interest" description="Disordered" evidence="1">
    <location>
        <begin position="1"/>
        <end position="25"/>
    </location>
</feature>
<comment type="caution">
    <text evidence="3">The sequence shown here is derived from an EMBL/GenBank/DDBJ whole genome shotgun (WGS) entry which is preliminary data.</text>
</comment>
<name>A0A6N6VG05_9HYPH</name>
<dbReference type="SUPFAM" id="SSF55729">
    <property type="entry name" value="Acyl-CoA N-acyltransferases (Nat)"/>
    <property type="match status" value="1"/>
</dbReference>
<dbReference type="Pfam" id="PF13480">
    <property type="entry name" value="Acetyltransf_6"/>
    <property type="match status" value="1"/>
</dbReference>
<gene>
    <name evidence="3" type="ORF">F2P47_11030</name>
</gene>
<evidence type="ECO:0000313" key="4">
    <source>
        <dbReference type="Proteomes" id="UP000468901"/>
    </source>
</evidence>
<proteinExistence type="predicted"/>
<keyword evidence="4" id="KW-1185">Reference proteome</keyword>
<dbReference type="RefSeq" id="WP_152216419.1">
    <property type="nucleotide sequence ID" value="NZ_JBAQYD010000203.1"/>
</dbReference>
<dbReference type="InterPro" id="IPR038740">
    <property type="entry name" value="BioF2-like_GNAT_dom"/>
</dbReference>
<dbReference type="Gene3D" id="3.40.630.30">
    <property type="match status" value="1"/>
</dbReference>
<feature type="compositionally biased region" description="Low complexity" evidence="1">
    <location>
        <begin position="14"/>
        <end position="25"/>
    </location>
</feature>